<accession>A0A5D4SDY8</accession>
<dbReference type="RefSeq" id="WP_148990133.1">
    <property type="nucleotide sequence ID" value="NZ_VTEV01000014.1"/>
</dbReference>
<dbReference type="GO" id="GO:0004553">
    <property type="term" value="F:hydrolase activity, hydrolyzing O-glycosyl compounds"/>
    <property type="evidence" value="ECO:0007669"/>
    <property type="project" value="InterPro"/>
</dbReference>
<dbReference type="Pfam" id="PF06725">
    <property type="entry name" value="3D"/>
    <property type="match status" value="1"/>
</dbReference>
<name>A0A5D4SDY8_9BACI</name>
<gene>
    <name evidence="3" type="ORF">FZC76_21350</name>
</gene>
<dbReference type="PANTHER" id="PTHR39160:SF4">
    <property type="entry name" value="RESUSCITATION-PROMOTING FACTOR RPFB"/>
    <property type="match status" value="1"/>
</dbReference>
<keyword evidence="1" id="KW-0732">Signal</keyword>
<evidence type="ECO:0000259" key="2">
    <source>
        <dbReference type="PROSITE" id="PS51109"/>
    </source>
</evidence>
<organism evidence="3 4">
    <name type="scientific">Sutcliffiella horikoshii</name>
    <dbReference type="NCBI Taxonomy" id="79883"/>
    <lineage>
        <taxon>Bacteria</taxon>
        <taxon>Bacillati</taxon>
        <taxon>Bacillota</taxon>
        <taxon>Bacilli</taxon>
        <taxon>Bacillales</taxon>
        <taxon>Bacillaceae</taxon>
        <taxon>Sutcliffiella</taxon>
    </lineage>
</organism>
<dbReference type="Pfam" id="PF03990">
    <property type="entry name" value="DUF348"/>
    <property type="match status" value="3"/>
</dbReference>
<dbReference type="InterPro" id="IPR007137">
    <property type="entry name" value="DUF348"/>
</dbReference>
<evidence type="ECO:0000256" key="1">
    <source>
        <dbReference type="ARBA" id="ARBA00022729"/>
    </source>
</evidence>
<dbReference type="AlphaFoldDB" id="A0A5D4SDY8"/>
<dbReference type="Gene3D" id="2.20.230.10">
    <property type="entry name" value="Resuscitation-promoting factor rpfb"/>
    <property type="match status" value="1"/>
</dbReference>
<dbReference type="SUPFAM" id="SSF50685">
    <property type="entry name" value="Barwin-like endoglucanases"/>
    <property type="match status" value="1"/>
</dbReference>
<evidence type="ECO:0000313" key="4">
    <source>
        <dbReference type="Proteomes" id="UP000322524"/>
    </source>
</evidence>
<proteinExistence type="predicted"/>
<dbReference type="InterPro" id="IPR010611">
    <property type="entry name" value="3D_dom"/>
</dbReference>
<sequence>MLNSMKKLFSGKLSRTKLVITLTSFIVFSTILGFGVFHGTKAAVTVNVDGEEVTVRTHAKTVADILKELDIEVHPEDRLEPSKDTVVSDSMQIVWDPAKEVKLVIDDKEHSIYTTAETVQDFLAERDIDIKEHDKVSQELNTPLKDNLVIAIEKAFEVTLDVGGEKQQVWSTSTTVADFLEQHDITVNDLDRVEPSLEELVAKDTVVNITRVEKVTDVVEEPIEFGVVTQNDSSLDKGKEQVVQQGENGTVANHYEVILENGKEVSRELVKTETVKESLDRIVAVGTKAPPQPKPQQVVSRSTETSSKEFYVSSTAYTAFCNGCSGVTSTGINLRTNPGAKVIAVDPSVIPLGTKVYVEGYGYAVAGDTGGAIKGHKIDVFFANKDAAYRWGRKKVKIKILD</sequence>
<reference evidence="3 4" key="1">
    <citation type="submission" date="2019-08" db="EMBL/GenBank/DDBJ databases">
        <title>Bacillus genomes from the desert of Cuatro Cienegas, Coahuila.</title>
        <authorList>
            <person name="Olmedo-Alvarez G."/>
        </authorList>
    </citation>
    <scope>NUCLEOTIDE SEQUENCE [LARGE SCALE GENOMIC DNA]</scope>
    <source>
        <strain evidence="3 4">CH28_1T</strain>
    </source>
</reference>
<dbReference type="OrthoDB" id="9798935at2"/>
<dbReference type="InterPro" id="IPR051933">
    <property type="entry name" value="Resuscitation_pf_RpfB"/>
</dbReference>
<dbReference type="CDD" id="cd22786">
    <property type="entry name" value="DPBB_YuiC-like"/>
    <property type="match status" value="1"/>
</dbReference>
<dbReference type="EMBL" id="VTEV01000014">
    <property type="protein sequence ID" value="TYS61767.1"/>
    <property type="molecule type" value="Genomic_DNA"/>
</dbReference>
<comment type="caution">
    <text evidence="3">The sequence shown here is derived from an EMBL/GenBank/DDBJ whole genome shotgun (WGS) entry which is preliminary data.</text>
</comment>
<evidence type="ECO:0000313" key="3">
    <source>
        <dbReference type="EMBL" id="TYS61767.1"/>
    </source>
</evidence>
<dbReference type="STRING" id="79883.GCA_001636495_00552"/>
<dbReference type="InterPro" id="IPR011098">
    <property type="entry name" value="G5_dom"/>
</dbReference>
<dbReference type="Pfam" id="PF07501">
    <property type="entry name" value="G5"/>
    <property type="match status" value="1"/>
</dbReference>
<protein>
    <submittedName>
        <fullName evidence="3">DUF348 domain-containing protein</fullName>
    </submittedName>
</protein>
<dbReference type="Proteomes" id="UP000322524">
    <property type="component" value="Unassembled WGS sequence"/>
</dbReference>
<dbReference type="InterPro" id="IPR036908">
    <property type="entry name" value="RlpA-like_sf"/>
</dbReference>
<dbReference type="GO" id="GO:0009254">
    <property type="term" value="P:peptidoglycan turnover"/>
    <property type="evidence" value="ECO:0007669"/>
    <property type="project" value="InterPro"/>
</dbReference>
<dbReference type="GO" id="GO:0019867">
    <property type="term" value="C:outer membrane"/>
    <property type="evidence" value="ECO:0007669"/>
    <property type="project" value="InterPro"/>
</dbReference>
<dbReference type="PROSITE" id="PS51109">
    <property type="entry name" value="G5"/>
    <property type="match status" value="1"/>
</dbReference>
<dbReference type="SMART" id="SM01208">
    <property type="entry name" value="G5"/>
    <property type="match status" value="1"/>
</dbReference>
<dbReference type="PANTHER" id="PTHR39160">
    <property type="entry name" value="CELL WALL-BINDING PROTEIN YOCH"/>
    <property type="match status" value="1"/>
</dbReference>
<feature type="domain" description="G5" evidence="2">
    <location>
        <begin position="209"/>
        <end position="289"/>
    </location>
</feature>
<dbReference type="Gene3D" id="2.40.40.10">
    <property type="entry name" value="RlpA-like domain"/>
    <property type="match status" value="1"/>
</dbReference>